<dbReference type="EMBL" id="CM001883">
    <property type="protein sequence ID" value="EOY08969.1"/>
    <property type="molecule type" value="Genomic_DNA"/>
</dbReference>
<dbReference type="Gramene" id="EOY08969">
    <property type="protein sequence ID" value="EOY08969"/>
    <property type="gene ID" value="TCM_024271"/>
</dbReference>
<evidence type="ECO:0000313" key="3">
    <source>
        <dbReference type="Proteomes" id="UP000026915"/>
    </source>
</evidence>
<proteinExistence type="predicted"/>
<name>A0A061F366_THECC</name>
<protein>
    <recommendedName>
        <fullName evidence="1">Putative plant transposon protein domain-containing protein</fullName>
    </recommendedName>
</protein>
<gene>
    <name evidence="2" type="ORF">TCM_024271</name>
</gene>
<keyword evidence="3" id="KW-1185">Reference proteome</keyword>
<dbReference type="eggNOG" id="ENOG502SZYT">
    <property type="taxonomic scope" value="Eukaryota"/>
</dbReference>
<sequence length="227" mass="25796">MGCLLCGHSDNHHGTKVPFNAHTINQFYNTLDIENDEYDQFVNGDINLDEVLRSLSILGTEWQVHKGVVISFKANAMDNDYKVWYHFVAMKLLLVKYLSDVTKDRAILLYAIVTKKFIDIGQLIFKNIIMSARSPPNGLWYPSLITALCCQARVVWSPNEELPHPKIPYGGGIIHRFHMCEKTAIGEVHWLHLNHSDIPRISPCLNEWIGLSAAWTTKLGVSKPLKT</sequence>
<dbReference type="InParanoid" id="A0A061F366"/>
<evidence type="ECO:0000259" key="1">
    <source>
        <dbReference type="Pfam" id="PF20167"/>
    </source>
</evidence>
<dbReference type="Pfam" id="PF20167">
    <property type="entry name" value="Transposase_32"/>
    <property type="match status" value="1"/>
</dbReference>
<dbReference type="AlphaFoldDB" id="A0A061F366"/>
<dbReference type="HOGENOM" id="CLU_1221525_0_0_1"/>
<organism evidence="2 3">
    <name type="scientific">Theobroma cacao</name>
    <name type="common">Cacao</name>
    <name type="synonym">Cocoa</name>
    <dbReference type="NCBI Taxonomy" id="3641"/>
    <lineage>
        <taxon>Eukaryota</taxon>
        <taxon>Viridiplantae</taxon>
        <taxon>Streptophyta</taxon>
        <taxon>Embryophyta</taxon>
        <taxon>Tracheophyta</taxon>
        <taxon>Spermatophyta</taxon>
        <taxon>Magnoliopsida</taxon>
        <taxon>eudicotyledons</taxon>
        <taxon>Gunneridae</taxon>
        <taxon>Pentapetalae</taxon>
        <taxon>rosids</taxon>
        <taxon>malvids</taxon>
        <taxon>Malvales</taxon>
        <taxon>Malvaceae</taxon>
        <taxon>Byttnerioideae</taxon>
        <taxon>Theobroma</taxon>
    </lineage>
</organism>
<evidence type="ECO:0000313" key="2">
    <source>
        <dbReference type="EMBL" id="EOY08969.1"/>
    </source>
</evidence>
<dbReference type="InterPro" id="IPR046796">
    <property type="entry name" value="Transposase_32_dom"/>
</dbReference>
<dbReference type="OMA" id="IPRISPC"/>
<feature type="domain" description="Putative plant transposon protein" evidence="1">
    <location>
        <begin position="14"/>
        <end position="154"/>
    </location>
</feature>
<accession>A0A061F366</accession>
<dbReference type="Proteomes" id="UP000026915">
    <property type="component" value="Chromosome 5"/>
</dbReference>
<reference evidence="2 3" key="1">
    <citation type="journal article" date="2013" name="Genome Biol.">
        <title>The genome sequence of the most widely cultivated cacao type and its use to identify candidate genes regulating pod color.</title>
        <authorList>
            <person name="Motamayor J.C."/>
            <person name="Mockaitis K."/>
            <person name="Schmutz J."/>
            <person name="Haiminen N."/>
            <person name="Iii D.L."/>
            <person name="Cornejo O."/>
            <person name="Findley S.D."/>
            <person name="Zheng P."/>
            <person name="Utro F."/>
            <person name="Royaert S."/>
            <person name="Saski C."/>
            <person name="Jenkins J."/>
            <person name="Podicheti R."/>
            <person name="Zhao M."/>
            <person name="Scheffler B.E."/>
            <person name="Stack J.C."/>
            <person name="Feltus F.A."/>
            <person name="Mustiga G.M."/>
            <person name="Amores F."/>
            <person name="Phillips W."/>
            <person name="Marelli J.P."/>
            <person name="May G.D."/>
            <person name="Shapiro H."/>
            <person name="Ma J."/>
            <person name="Bustamante C.D."/>
            <person name="Schnell R.J."/>
            <person name="Main D."/>
            <person name="Gilbert D."/>
            <person name="Parida L."/>
            <person name="Kuhn D.N."/>
        </authorList>
    </citation>
    <scope>NUCLEOTIDE SEQUENCE [LARGE SCALE GENOMIC DNA]</scope>
    <source>
        <strain evidence="3">cv. Matina 1-6</strain>
    </source>
</reference>